<dbReference type="AlphaFoldDB" id="A0A1G9CH58"/>
<evidence type="ECO:0000256" key="5">
    <source>
        <dbReference type="ARBA" id="ARBA00022679"/>
    </source>
</evidence>
<protein>
    <recommendedName>
        <fullName evidence="4">Farnesyl diphosphate synthase</fullName>
        <ecNumber evidence="3">2.5.1.10</ecNumber>
    </recommendedName>
    <alternativeName>
        <fullName evidence="10">(2E,6E)-farnesyl diphosphate synthase</fullName>
    </alternativeName>
    <alternativeName>
        <fullName evidence="9">Geranyltranstransferase</fullName>
    </alternativeName>
</protein>
<keyword evidence="7" id="KW-0460">Magnesium</keyword>
<dbReference type="SFLD" id="SFLDS00005">
    <property type="entry name" value="Isoprenoid_Synthase_Type_I"/>
    <property type="match status" value="1"/>
</dbReference>
<keyword evidence="5 12" id="KW-0808">Transferase</keyword>
<evidence type="ECO:0000256" key="2">
    <source>
        <dbReference type="ARBA" id="ARBA00006706"/>
    </source>
</evidence>
<organism evidence="13 14">
    <name type="scientific">Natronincola ferrireducens</name>
    <dbReference type="NCBI Taxonomy" id="393762"/>
    <lineage>
        <taxon>Bacteria</taxon>
        <taxon>Bacillati</taxon>
        <taxon>Bacillota</taxon>
        <taxon>Clostridia</taxon>
        <taxon>Peptostreptococcales</taxon>
        <taxon>Natronincolaceae</taxon>
        <taxon>Natronincola</taxon>
    </lineage>
</organism>
<evidence type="ECO:0000256" key="12">
    <source>
        <dbReference type="RuleBase" id="RU004466"/>
    </source>
</evidence>
<dbReference type="SFLD" id="SFLDG01017">
    <property type="entry name" value="Polyprenyl_Transferase_Like"/>
    <property type="match status" value="1"/>
</dbReference>
<name>A0A1G9CH58_9FIRM</name>
<evidence type="ECO:0000256" key="10">
    <source>
        <dbReference type="ARBA" id="ARBA00032873"/>
    </source>
</evidence>
<dbReference type="GO" id="GO:0004337">
    <property type="term" value="F:(2E,6E)-farnesyl diphosphate synthase activity"/>
    <property type="evidence" value="ECO:0007669"/>
    <property type="project" value="UniProtKB-EC"/>
</dbReference>
<dbReference type="FunFam" id="1.10.600.10:FF:000001">
    <property type="entry name" value="Geranylgeranyl diphosphate synthase"/>
    <property type="match status" value="1"/>
</dbReference>
<dbReference type="Proteomes" id="UP000198718">
    <property type="component" value="Unassembled WGS sequence"/>
</dbReference>
<dbReference type="CDD" id="cd00685">
    <property type="entry name" value="Trans_IPPS_HT"/>
    <property type="match status" value="1"/>
</dbReference>
<evidence type="ECO:0000256" key="11">
    <source>
        <dbReference type="ARBA" id="ARBA00049399"/>
    </source>
</evidence>
<evidence type="ECO:0000256" key="3">
    <source>
        <dbReference type="ARBA" id="ARBA00012439"/>
    </source>
</evidence>
<dbReference type="PROSITE" id="PS00723">
    <property type="entry name" value="POLYPRENYL_SYNTHASE_1"/>
    <property type="match status" value="1"/>
</dbReference>
<dbReference type="SUPFAM" id="SSF48576">
    <property type="entry name" value="Terpenoid synthases"/>
    <property type="match status" value="1"/>
</dbReference>
<dbReference type="Pfam" id="PF00348">
    <property type="entry name" value="polyprenyl_synt"/>
    <property type="match status" value="1"/>
</dbReference>
<dbReference type="EMBL" id="FNFP01000002">
    <property type="protein sequence ID" value="SDK50990.1"/>
    <property type="molecule type" value="Genomic_DNA"/>
</dbReference>
<dbReference type="GO" id="GO:0046872">
    <property type="term" value="F:metal ion binding"/>
    <property type="evidence" value="ECO:0007669"/>
    <property type="project" value="UniProtKB-KW"/>
</dbReference>
<evidence type="ECO:0000256" key="9">
    <source>
        <dbReference type="ARBA" id="ARBA00032380"/>
    </source>
</evidence>
<gene>
    <name evidence="13" type="ORF">SAMN05660472_01462</name>
</gene>
<dbReference type="InterPro" id="IPR008949">
    <property type="entry name" value="Isoprenoid_synthase_dom_sf"/>
</dbReference>
<dbReference type="EC" id="2.5.1.10" evidence="3"/>
<evidence type="ECO:0000313" key="14">
    <source>
        <dbReference type="Proteomes" id="UP000198718"/>
    </source>
</evidence>
<dbReference type="OrthoDB" id="9805316at2"/>
<comment type="cofactor">
    <cofactor evidence="1">
        <name>Mg(2+)</name>
        <dbReference type="ChEBI" id="CHEBI:18420"/>
    </cofactor>
</comment>
<evidence type="ECO:0000256" key="1">
    <source>
        <dbReference type="ARBA" id="ARBA00001946"/>
    </source>
</evidence>
<keyword evidence="14" id="KW-1185">Reference proteome</keyword>
<comment type="similarity">
    <text evidence="2 12">Belongs to the FPP/GGPP synthase family.</text>
</comment>
<dbReference type="PANTHER" id="PTHR43281:SF1">
    <property type="entry name" value="FARNESYL DIPHOSPHATE SYNTHASE"/>
    <property type="match status" value="1"/>
</dbReference>
<keyword evidence="8" id="KW-0414">Isoprene biosynthesis</keyword>
<evidence type="ECO:0000256" key="7">
    <source>
        <dbReference type="ARBA" id="ARBA00022842"/>
    </source>
</evidence>
<keyword evidence="6" id="KW-0479">Metal-binding</keyword>
<reference evidence="13 14" key="1">
    <citation type="submission" date="2016-10" db="EMBL/GenBank/DDBJ databases">
        <authorList>
            <person name="de Groot N.N."/>
        </authorList>
    </citation>
    <scope>NUCLEOTIDE SEQUENCE [LARGE SCALE GENOMIC DNA]</scope>
    <source>
        <strain evidence="13 14">DSM 18346</strain>
    </source>
</reference>
<sequence length="296" mass="33490">MDWKQQLNNYTEKINRELEKYIDGNANNKNQTLIDAMKYSLMGGGKRLRPVLAIASYEIFKEDTHKVLPCACAIEMIHTYSLIHDDLPAMDNDDYRRGRLTNHKVYGEGTAILAGDGLLNYAFEIMLQEALKEDNIKSYVECMQVIAKAAGVHGMIGGQIVDLESENKKIDKETIDYIHLNKTAALIAAPLKVGAILAGANKDDIKNMEDIGRNLGLAFQIRDDILDIIGEEEKLGKHVGSDEDSNKSTYPSLYGLDYSINRVKELTCEVHEKLNRYDTKSKFLYELSNYLINRDF</sequence>
<dbReference type="GO" id="GO:0005737">
    <property type="term" value="C:cytoplasm"/>
    <property type="evidence" value="ECO:0007669"/>
    <property type="project" value="UniProtKB-ARBA"/>
</dbReference>
<dbReference type="STRING" id="393762.SAMN05660472_01462"/>
<dbReference type="InterPro" id="IPR053378">
    <property type="entry name" value="Prenyl_diphosphate_synthase"/>
</dbReference>
<dbReference type="InterPro" id="IPR033749">
    <property type="entry name" value="Polyprenyl_synt_CS"/>
</dbReference>
<accession>A0A1G9CH58</accession>
<dbReference type="GO" id="GO:0016114">
    <property type="term" value="P:terpenoid biosynthetic process"/>
    <property type="evidence" value="ECO:0007669"/>
    <property type="project" value="UniProtKB-ARBA"/>
</dbReference>
<evidence type="ECO:0000313" key="13">
    <source>
        <dbReference type="EMBL" id="SDK50990.1"/>
    </source>
</evidence>
<dbReference type="PANTHER" id="PTHR43281">
    <property type="entry name" value="FARNESYL DIPHOSPHATE SYNTHASE"/>
    <property type="match status" value="1"/>
</dbReference>
<dbReference type="Gene3D" id="1.10.600.10">
    <property type="entry name" value="Farnesyl Diphosphate Synthase"/>
    <property type="match status" value="1"/>
</dbReference>
<comment type="catalytic activity">
    <reaction evidence="11">
        <text>isopentenyl diphosphate + (2E)-geranyl diphosphate = (2E,6E)-farnesyl diphosphate + diphosphate</text>
        <dbReference type="Rhea" id="RHEA:19361"/>
        <dbReference type="ChEBI" id="CHEBI:33019"/>
        <dbReference type="ChEBI" id="CHEBI:58057"/>
        <dbReference type="ChEBI" id="CHEBI:128769"/>
        <dbReference type="ChEBI" id="CHEBI:175763"/>
        <dbReference type="EC" id="2.5.1.10"/>
    </reaction>
</comment>
<dbReference type="InterPro" id="IPR000092">
    <property type="entry name" value="Polyprenyl_synt"/>
</dbReference>
<dbReference type="RefSeq" id="WP_090552788.1">
    <property type="nucleotide sequence ID" value="NZ_FNFP01000002.1"/>
</dbReference>
<evidence type="ECO:0000256" key="6">
    <source>
        <dbReference type="ARBA" id="ARBA00022723"/>
    </source>
</evidence>
<dbReference type="NCBIfam" id="NF045485">
    <property type="entry name" value="FPPsyn"/>
    <property type="match status" value="1"/>
</dbReference>
<proteinExistence type="inferred from homology"/>
<dbReference type="PROSITE" id="PS00444">
    <property type="entry name" value="POLYPRENYL_SYNTHASE_2"/>
    <property type="match status" value="1"/>
</dbReference>
<evidence type="ECO:0000256" key="4">
    <source>
        <dbReference type="ARBA" id="ARBA00015100"/>
    </source>
</evidence>
<evidence type="ECO:0000256" key="8">
    <source>
        <dbReference type="ARBA" id="ARBA00023229"/>
    </source>
</evidence>